<dbReference type="Proteomes" id="UP001152747">
    <property type="component" value="Unassembled WGS sequence"/>
</dbReference>
<dbReference type="InterPro" id="IPR038479">
    <property type="entry name" value="Transthyretin-like_sf"/>
</dbReference>
<dbReference type="Gene3D" id="2.60.40.3330">
    <property type="match status" value="1"/>
</dbReference>
<sequence>MSHRYFHNNFEKIGSAFPHFFAKYKYLLSKYFFKQIFLLATIPLAHALFGVLGSKQSVTVTGRLICNGQPASGVLVKMYEDGTIYDSKLDSVKTGADGTFRISGTQTKIRTIDPKINIYHKCNYNGLCSKKVAINVPKSAVQSGSSSSQNYDIGTLNLANRFSGESVDCIH</sequence>
<keyword evidence="5" id="KW-1133">Transmembrane helix</keyword>
<dbReference type="AlphaFoldDB" id="A0A9P1IVQ5"/>
<evidence type="ECO:0000313" key="7">
    <source>
        <dbReference type="Proteomes" id="UP001152747"/>
    </source>
</evidence>
<comment type="subcellular location">
    <subcellularLocation>
        <location evidence="1">Secreted</location>
    </subcellularLocation>
</comment>
<gene>
    <name evidence="6" type="ORF">CAMP_LOCUS12905</name>
</gene>
<dbReference type="GO" id="GO:0005576">
    <property type="term" value="C:extracellular region"/>
    <property type="evidence" value="ECO:0007669"/>
    <property type="project" value="UniProtKB-SubCell"/>
</dbReference>
<evidence type="ECO:0000256" key="4">
    <source>
        <dbReference type="ARBA" id="ARBA00022729"/>
    </source>
</evidence>
<name>A0A9P1IVQ5_9PELO</name>
<feature type="transmembrane region" description="Helical" evidence="5">
    <location>
        <begin position="31"/>
        <end position="53"/>
    </location>
</feature>
<accession>A0A9P1IVQ5</accession>
<organism evidence="6 7">
    <name type="scientific">Caenorhabditis angaria</name>
    <dbReference type="NCBI Taxonomy" id="860376"/>
    <lineage>
        <taxon>Eukaryota</taxon>
        <taxon>Metazoa</taxon>
        <taxon>Ecdysozoa</taxon>
        <taxon>Nematoda</taxon>
        <taxon>Chromadorea</taxon>
        <taxon>Rhabditida</taxon>
        <taxon>Rhabditina</taxon>
        <taxon>Rhabditomorpha</taxon>
        <taxon>Rhabditoidea</taxon>
        <taxon>Rhabditidae</taxon>
        <taxon>Peloderinae</taxon>
        <taxon>Caenorhabditis</taxon>
    </lineage>
</organism>
<dbReference type="Pfam" id="PF01060">
    <property type="entry name" value="TTR-52"/>
    <property type="match status" value="1"/>
</dbReference>
<keyword evidence="5" id="KW-0812">Transmembrane</keyword>
<proteinExistence type="inferred from homology"/>
<comment type="caution">
    <text evidence="6">The sequence shown here is derived from an EMBL/GenBank/DDBJ whole genome shotgun (WGS) entry which is preliminary data.</text>
</comment>
<dbReference type="PANTHER" id="PTHR21700">
    <property type="entry name" value="TRANSTHYRETIN-LIKE FAMILY PROTEIN-RELATED"/>
    <property type="match status" value="1"/>
</dbReference>
<dbReference type="PANTHER" id="PTHR21700:SF18">
    <property type="entry name" value="TRANSTHYRETIN-LIKE FAMILY PROTEIN"/>
    <property type="match status" value="1"/>
</dbReference>
<dbReference type="GO" id="GO:0009986">
    <property type="term" value="C:cell surface"/>
    <property type="evidence" value="ECO:0007669"/>
    <property type="project" value="InterPro"/>
</dbReference>
<keyword evidence="3" id="KW-0964">Secreted</keyword>
<evidence type="ECO:0000313" key="6">
    <source>
        <dbReference type="EMBL" id="CAI5450268.1"/>
    </source>
</evidence>
<protein>
    <submittedName>
        <fullName evidence="6">Uncharacterized protein</fullName>
    </submittedName>
</protein>
<reference evidence="6" key="1">
    <citation type="submission" date="2022-11" db="EMBL/GenBank/DDBJ databases">
        <authorList>
            <person name="Kikuchi T."/>
        </authorList>
    </citation>
    <scope>NUCLEOTIDE SEQUENCE</scope>
    <source>
        <strain evidence="6">PS1010</strain>
    </source>
</reference>
<evidence type="ECO:0000256" key="2">
    <source>
        <dbReference type="ARBA" id="ARBA00010112"/>
    </source>
</evidence>
<comment type="similarity">
    <text evidence="2">Belongs to the nematode transthyretin-like family.</text>
</comment>
<dbReference type="InterPro" id="IPR001534">
    <property type="entry name" value="Transthyretin-like"/>
</dbReference>
<evidence type="ECO:0000256" key="3">
    <source>
        <dbReference type="ARBA" id="ARBA00022525"/>
    </source>
</evidence>
<keyword evidence="5" id="KW-0472">Membrane</keyword>
<keyword evidence="4" id="KW-0732">Signal</keyword>
<evidence type="ECO:0000256" key="5">
    <source>
        <dbReference type="SAM" id="Phobius"/>
    </source>
</evidence>
<dbReference type="EMBL" id="CANHGI010000005">
    <property type="protein sequence ID" value="CAI5450268.1"/>
    <property type="molecule type" value="Genomic_DNA"/>
</dbReference>
<evidence type="ECO:0000256" key="1">
    <source>
        <dbReference type="ARBA" id="ARBA00004613"/>
    </source>
</evidence>
<dbReference type="OrthoDB" id="73919at2759"/>
<keyword evidence="7" id="KW-1185">Reference proteome</keyword>